<dbReference type="Proteomes" id="UP000183832">
    <property type="component" value="Unassembled WGS sequence"/>
</dbReference>
<proteinExistence type="predicted"/>
<accession>A0A1J1IAZ6</accession>
<gene>
    <name evidence="1" type="ORF">CLUMA_CG010278</name>
</gene>
<name>A0A1J1IAZ6_9DIPT</name>
<dbReference type="EMBL" id="CVRI01000044">
    <property type="protein sequence ID" value="CRK96732.1"/>
    <property type="molecule type" value="Genomic_DNA"/>
</dbReference>
<keyword evidence="2" id="KW-1185">Reference proteome</keyword>
<sequence length="59" mass="6548">MDCFGMKDILKKGESGQVIAASRRGLTRRLLCLDIQIDNSVSMLNQDAISLFLKDCDSL</sequence>
<organism evidence="1 2">
    <name type="scientific">Clunio marinus</name>
    <dbReference type="NCBI Taxonomy" id="568069"/>
    <lineage>
        <taxon>Eukaryota</taxon>
        <taxon>Metazoa</taxon>
        <taxon>Ecdysozoa</taxon>
        <taxon>Arthropoda</taxon>
        <taxon>Hexapoda</taxon>
        <taxon>Insecta</taxon>
        <taxon>Pterygota</taxon>
        <taxon>Neoptera</taxon>
        <taxon>Endopterygota</taxon>
        <taxon>Diptera</taxon>
        <taxon>Nematocera</taxon>
        <taxon>Chironomoidea</taxon>
        <taxon>Chironomidae</taxon>
        <taxon>Clunio</taxon>
    </lineage>
</organism>
<evidence type="ECO:0000313" key="2">
    <source>
        <dbReference type="Proteomes" id="UP000183832"/>
    </source>
</evidence>
<reference evidence="1 2" key="1">
    <citation type="submission" date="2015-04" db="EMBL/GenBank/DDBJ databases">
        <authorList>
            <person name="Syromyatnikov M.Y."/>
            <person name="Popov V.N."/>
        </authorList>
    </citation>
    <scope>NUCLEOTIDE SEQUENCE [LARGE SCALE GENOMIC DNA]</scope>
</reference>
<evidence type="ECO:0000313" key="1">
    <source>
        <dbReference type="EMBL" id="CRK96732.1"/>
    </source>
</evidence>
<dbReference type="AlphaFoldDB" id="A0A1J1IAZ6"/>
<protein>
    <submittedName>
        <fullName evidence="1">CLUMA_CG010278, isoform A</fullName>
    </submittedName>
</protein>